<feature type="compositionally biased region" description="Low complexity" evidence="1">
    <location>
        <begin position="230"/>
        <end position="246"/>
    </location>
</feature>
<feature type="region of interest" description="Disordered" evidence="1">
    <location>
        <begin position="221"/>
        <end position="374"/>
    </location>
</feature>
<feature type="region of interest" description="Disordered" evidence="1">
    <location>
        <begin position="415"/>
        <end position="471"/>
    </location>
</feature>
<evidence type="ECO:0000313" key="3">
    <source>
        <dbReference type="Proteomes" id="UP000193218"/>
    </source>
</evidence>
<feature type="compositionally biased region" description="Low complexity" evidence="1">
    <location>
        <begin position="53"/>
        <end position="71"/>
    </location>
</feature>
<dbReference type="InParanoid" id="A0A1Y1UKF6"/>
<sequence>MATEDVQGTSKSAGESPNAVGSSEAPARPRKSKGVEPNSSREQYNAPFPSPLHPSSSSTTSDESSSLSPSDSTRKKSLQGSRERQGSSTPSTSVFSTPDDPKSLTDPFQRLSVTDAENPVGSLPDATPSEPVSTPSTSMGVTTPSSSAPSVVSSSEAHDLLGPLPPSQYAVERASSSRQGGMTLSSHGGGSGPRLPLPSPPASWGISELISGSPYHTAVTDSYFAPMQQSDTSQPSRTGSSSRRPPAYSPFRTYYGENSRPSSHQRPLSAEQSLLFDGTPSPSSVYEIYEHPTPKPPSDPASSPSHESRSSRKSPRVRNVGPVLAPHGSFTSTKSRRTPPGSTRSSANSAVSDPQQYAAAHRNTVPDGMTPDEADALRRAAAKGDQLAMYRLGWRADTPLDKRYVLGSVEDVWGSVSPYASSTRRSSKSSHSSGYFGAVTYSSAEGSASQHPPNRASHASTPHPNDGSGVQ</sequence>
<dbReference type="STRING" id="4999.A0A1Y1UKF6"/>
<dbReference type="GeneID" id="33559860"/>
<accession>A0A1Y1UKF6</accession>
<evidence type="ECO:0000256" key="1">
    <source>
        <dbReference type="SAM" id="MobiDB-lite"/>
    </source>
</evidence>
<feature type="region of interest" description="Disordered" evidence="1">
    <location>
        <begin position="1"/>
        <end position="209"/>
    </location>
</feature>
<organism evidence="2 3">
    <name type="scientific">Kockovaella imperatae</name>
    <dbReference type="NCBI Taxonomy" id="4999"/>
    <lineage>
        <taxon>Eukaryota</taxon>
        <taxon>Fungi</taxon>
        <taxon>Dikarya</taxon>
        <taxon>Basidiomycota</taxon>
        <taxon>Agaricomycotina</taxon>
        <taxon>Tremellomycetes</taxon>
        <taxon>Tremellales</taxon>
        <taxon>Cuniculitremaceae</taxon>
        <taxon>Kockovaella</taxon>
    </lineage>
</organism>
<feature type="compositionally biased region" description="Polar residues" evidence="1">
    <location>
        <begin position="174"/>
        <end position="183"/>
    </location>
</feature>
<feature type="compositionally biased region" description="Low complexity" evidence="1">
    <location>
        <begin position="127"/>
        <end position="155"/>
    </location>
</feature>
<evidence type="ECO:0000313" key="2">
    <source>
        <dbReference type="EMBL" id="ORX38462.1"/>
    </source>
</evidence>
<dbReference type="RefSeq" id="XP_021872384.1">
    <property type="nucleotide sequence ID" value="XM_022018051.1"/>
</dbReference>
<keyword evidence="3" id="KW-1185">Reference proteome</keyword>
<proteinExistence type="predicted"/>
<dbReference type="EMBL" id="NBSH01000004">
    <property type="protein sequence ID" value="ORX38462.1"/>
    <property type="molecule type" value="Genomic_DNA"/>
</dbReference>
<feature type="compositionally biased region" description="Polar residues" evidence="1">
    <location>
        <begin position="259"/>
        <end position="272"/>
    </location>
</feature>
<gene>
    <name evidence="2" type="ORF">BD324DRAFT_649828</name>
</gene>
<name>A0A1Y1UKF6_9TREE</name>
<protein>
    <submittedName>
        <fullName evidence="2">Uncharacterized protein</fullName>
    </submittedName>
</protein>
<dbReference type="Proteomes" id="UP000193218">
    <property type="component" value="Unassembled WGS sequence"/>
</dbReference>
<feature type="compositionally biased region" description="Polar residues" evidence="1">
    <location>
        <begin position="440"/>
        <end position="463"/>
    </location>
</feature>
<feature type="compositionally biased region" description="Low complexity" evidence="1">
    <location>
        <begin position="415"/>
        <end position="433"/>
    </location>
</feature>
<dbReference type="OrthoDB" id="2565007at2759"/>
<feature type="compositionally biased region" description="Polar residues" evidence="1">
    <location>
        <begin position="1"/>
        <end position="21"/>
    </location>
</feature>
<reference evidence="2 3" key="1">
    <citation type="submission" date="2017-03" db="EMBL/GenBank/DDBJ databases">
        <title>Widespread Adenine N6-methylation of Active Genes in Fungi.</title>
        <authorList>
            <consortium name="DOE Joint Genome Institute"/>
            <person name="Mondo S.J."/>
            <person name="Dannebaum R.O."/>
            <person name="Kuo R.C."/>
            <person name="Louie K.B."/>
            <person name="Bewick A.J."/>
            <person name="Labutti K."/>
            <person name="Haridas S."/>
            <person name="Kuo A."/>
            <person name="Salamov A."/>
            <person name="Ahrendt S.R."/>
            <person name="Lau R."/>
            <person name="Bowen B.P."/>
            <person name="Lipzen A."/>
            <person name="Sullivan W."/>
            <person name="Andreopoulos W.B."/>
            <person name="Clum A."/>
            <person name="Lindquist E."/>
            <person name="Daum C."/>
            <person name="Northen T.R."/>
            <person name="Ramamoorthy G."/>
            <person name="Schmitz R.J."/>
            <person name="Gryganskyi A."/>
            <person name="Culley D."/>
            <person name="Magnuson J."/>
            <person name="James T.Y."/>
            <person name="O'Malley M.A."/>
            <person name="Stajich J.E."/>
            <person name="Spatafora J.W."/>
            <person name="Visel A."/>
            <person name="Grigoriev I.V."/>
        </authorList>
    </citation>
    <scope>NUCLEOTIDE SEQUENCE [LARGE SCALE GENOMIC DNA]</scope>
    <source>
        <strain evidence="2 3">NRRL Y-17943</strain>
    </source>
</reference>
<comment type="caution">
    <text evidence="2">The sequence shown here is derived from an EMBL/GenBank/DDBJ whole genome shotgun (WGS) entry which is preliminary data.</text>
</comment>
<feature type="compositionally biased region" description="Low complexity" evidence="1">
    <location>
        <begin position="87"/>
        <end position="98"/>
    </location>
</feature>
<dbReference type="AlphaFoldDB" id="A0A1Y1UKF6"/>